<dbReference type="KEGG" id="sge:DWG14_05756"/>
<evidence type="ECO:0000256" key="1">
    <source>
        <dbReference type="ARBA" id="ARBA00004141"/>
    </source>
</evidence>
<protein>
    <recommendedName>
        <fullName evidence="8">Sodium-dependent transporter</fullName>
    </recommendedName>
</protein>
<evidence type="ECO:0008006" key="8">
    <source>
        <dbReference type="Google" id="ProtNLM"/>
    </source>
</evidence>
<accession>A0AAI8PQS3</accession>
<dbReference type="GeneID" id="91284606"/>
<feature type="transmembrane region" description="Helical" evidence="5">
    <location>
        <begin position="199"/>
        <end position="220"/>
    </location>
</feature>
<dbReference type="InterPro" id="IPR004710">
    <property type="entry name" value="Bilac:Na_transpt"/>
</dbReference>
<dbReference type="Proteomes" id="UP000265765">
    <property type="component" value="Chromosome"/>
</dbReference>
<dbReference type="Pfam" id="PF01758">
    <property type="entry name" value="SBF"/>
    <property type="match status" value="1"/>
</dbReference>
<sequence length="358" mass="36928">MNRPTASPPPADPVTAWLRRRLGRAVVLSYVTALLLPGPGLWLRRDHTVPIGTVTGLPLSTGPLLLSLVLFSAGLQVPVRELGRLLRKPTTLLAGMALHLVIPLLVIPVVAFGLHRTPDSDGGSGLITSMILIVAMPVAAGATVWTSKGDGDQPTMVGLVLASTLLSPLTVPLVISTLVPLLDGGYADTLATTGRTAHGGFTLITVVLPCAVGILLRLALPTAWLSLALRVIVPVALAGSLVLTYVNASGALGSFLTHPRPLLFAAALAVAALVCLLSFALGRTAARLLHLDGPASSSLTLACGMNNSSASAVLITTTLPDKPHLLLPVLAYGLLQKTAASRVVRTAGRRHPPCPATP</sequence>
<evidence type="ECO:0000256" key="4">
    <source>
        <dbReference type="ARBA" id="ARBA00023136"/>
    </source>
</evidence>
<comment type="subcellular location">
    <subcellularLocation>
        <location evidence="1">Membrane</location>
        <topology evidence="1">Multi-pass membrane protein</topology>
    </subcellularLocation>
</comment>
<feature type="transmembrane region" description="Helical" evidence="5">
    <location>
        <begin position="25"/>
        <end position="43"/>
    </location>
</feature>
<organism evidence="6 7">
    <name type="scientific">Streptomyces griseorubiginosus</name>
    <dbReference type="NCBI Taxonomy" id="67304"/>
    <lineage>
        <taxon>Bacteria</taxon>
        <taxon>Bacillati</taxon>
        <taxon>Actinomycetota</taxon>
        <taxon>Actinomycetes</taxon>
        <taxon>Kitasatosporales</taxon>
        <taxon>Streptomycetaceae</taxon>
        <taxon>Streptomyces</taxon>
    </lineage>
</organism>
<dbReference type="InterPro" id="IPR038770">
    <property type="entry name" value="Na+/solute_symporter_sf"/>
</dbReference>
<dbReference type="RefSeq" id="WP_120052397.1">
    <property type="nucleotide sequence ID" value="NZ_CP032427.1"/>
</dbReference>
<feature type="transmembrane region" description="Helical" evidence="5">
    <location>
        <begin position="157"/>
        <end position="179"/>
    </location>
</feature>
<proteinExistence type="predicted"/>
<feature type="transmembrane region" description="Helical" evidence="5">
    <location>
        <begin position="126"/>
        <end position="145"/>
    </location>
</feature>
<dbReference type="InterPro" id="IPR002657">
    <property type="entry name" value="BilAc:Na_symport/Acr3"/>
</dbReference>
<dbReference type="Gene3D" id="1.20.1530.20">
    <property type="match status" value="1"/>
</dbReference>
<evidence type="ECO:0000313" key="6">
    <source>
        <dbReference type="EMBL" id="AYC41467.1"/>
    </source>
</evidence>
<evidence type="ECO:0000313" key="7">
    <source>
        <dbReference type="Proteomes" id="UP000265765"/>
    </source>
</evidence>
<keyword evidence="2 5" id="KW-0812">Transmembrane</keyword>
<dbReference type="PANTHER" id="PTHR10361">
    <property type="entry name" value="SODIUM-BILE ACID COTRANSPORTER"/>
    <property type="match status" value="1"/>
</dbReference>
<feature type="transmembrane region" description="Helical" evidence="5">
    <location>
        <begin position="262"/>
        <end position="281"/>
    </location>
</feature>
<reference evidence="6 7" key="1">
    <citation type="submission" date="2018-09" db="EMBL/GenBank/DDBJ databases">
        <title>Production of Trimethoprim by Streptomyces sp. 3E-1.</title>
        <authorList>
            <person name="Kang H.J."/>
            <person name="Kim S.B."/>
        </authorList>
    </citation>
    <scope>NUCLEOTIDE SEQUENCE [LARGE SCALE GENOMIC DNA]</scope>
    <source>
        <strain evidence="6 7">3E-1</strain>
    </source>
</reference>
<dbReference type="PANTHER" id="PTHR10361:SF28">
    <property type="entry name" value="P3 PROTEIN-RELATED"/>
    <property type="match status" value="1"/>
</dbReference>
<gene>
    <name evidence="6" type="ORF">DWG14_05756</name>
</gene>
<feature type="transmembrane region" description="Helical" evidence="5">
    <location>
        <begin position="92"/>
        <end position="114"/>
    </location>
</feature>
<dbReference type="AlphaFoldDB" id="A0AAI8PQS3"/>
<evidence type="ECO:0000256" key="2">
    <source>
        <dbReference type="ARBA" id="ARBA00022692"/>
    </source>
</evidence>
<feature type="transmembrane region" description="Helical" evidence="5">
    <location>
        <begin position="49"/>
        <end position="71"/>
    </location>
</feature>
<dbReference type="EMBL" id="CP032427">
    <property type="protein sequence ID" value="AYC41467.1"/>
    <property type="molecule type" value="Genomic_DNA"/>
</dbReference>
<evidence type="ECO:0000256" key="5">
    <source>
        <dbReference type="SAM" id="Phobius"/>
    </source>
</evidence>
<feature type="transmembrane region" description="Helical" evidence="5">
    <location>
        <begin position="227"/>
        <end position="246"/>
    </location>
</feature>
<evidence type="ECO:0000256" key="3">
    <source>
        <dbReference type="ARBA" id="ARBA00022989"/>
    </source>
</evidence>
<keyword evidence="4 5" id="KW-0472">Membrane</keyword>
<name>A0AAI8PQS3_9ACTN</name>
<keyword evidence="3 5" id="KW-1133">Transmembrane helix</keyword>
<dbReference type="GO" id="GO:0016020">
    <property type="term" value="C:membrane"/>
    <property type="evidence" value="ECO:0007669"/>
    <property type="project" value="UniProtKB-SubCell"/>
</dbReference>